<gene>
    <name evidence="1" type="ORF">H5410_025506</name>
</gene>
<sequence length="126" mass="14074">MKSKKLLEWSYGGADRQLDTHTLLSVPSRFSQRKFLVKCILSLKLCDFGLAFGDTPMVHQVYKLVKWIKPQPLFYKLNSDGSCIEEGMCGVGGVIRDSNGHMILVFSVFQGPGTSNWAKEPATLYA</sequence>
<dbReference type="PANTHER" id="PTHR47723">
    <property type="entry name" value="OS05G0353850 PROTEIN"/>
    <property type="match status" value="1"/>
</dbReference>
<evidence type="ECO:0000313" key="2">
    <source>
        <dbReference type="Proteomes" id="UP000824120"/>
    </source>
</evidence>
<evidence type="ECO:0000313" key="1">
    <source>
        <dbReference type="EMBL" id="KAG5604014.1"/>
    </source>
</evidence>
<accession>A0A9J5YYQ0</accession>
<dbReference type="AlphaFoldDB" id="A0A9J5YYQ0"/>
<dbReference type="OrthoDB" id="1305444at2759"/>
<name>A0A9J5YYQ0_SOLCO</name>
<dbReference type="EMBL" id="JACXVP010000005">
    <property type="protein sequence ID" value="KAG5604014.1"/>
    <property type="molecule type" value="Genomic_DNA"/>
</dbReference>
<reference evidence="1 2" key="1">
    <citation type="submission" date="2020-09" db="EMBL/GenBank/DDBJ databases">
        <title>De no assembly of potato wild relative species, Solanum commersonii.</title>
        <authorList>
            <person name="Cho K."/>
        </authorList>
    </citation>
    <scope>NUCLEOTIDE SEQUENCE [LARGE SCALE GENOMIC DNA]</scope>
    <source>
        <strain evidence="1">LZ3.2</strain>
        <tissue evidence="1">Leaf</tissue>
    </source>
</reference>
<comment type="caution">
    <text evidence="1">The sequence shown here is derived from an EMBL/GenBank/DDBJ whole genome shotgun (WGS) entry which is preliminary data.</text>
</comment>
<dbReference type="PANTHER" id="PTHR47723:SF19">
    <property type="entry name" value="POLYNUCLEOTIDYL TRANSFERASE, RIBONUCLEASE H-LIKE SUPERFAMILY PROTEIN"/>
    <property type="match status" value="1"/>
</dbReference>
<dbReference type="InterPro" id="IPR053151">
    <property type="entry name" value="RNase_H-like"/>
</dbReference>
<dbReference type="Proteomes" id="UP000824120">
    <property type="component" value="Chromosome 5"/>
</dbReference>
<protein>
    <recommendedName>
        <fullName evidence="3">RNase H type-1 domain-containing protein</fullName>
    </recommendedName>
</protein>
<keyword evidence="2" id="KW-1185">Reference proteome</keyword>
<proteinExistence type="predicted"/>
<evidence type="ECO:0008006" key="3">
    <source>
        <dbReference type="Google" id="ProtNLM"/>
    </source>
</evidence>
<organism evidence="1 2">
    <name type="scientific">Solanum commersonii</name>
    <name type="common">Commerson's wild potato</name>
    <name type="synonym">Commerson's nightshade</name>
    <dbReference type="NCBI Taxonomy" id="4109"/>
    <lineage>
        <taxon>Eukaryota</taxon>
        <taxon>Viridiplantae</taxon>
        <taxon>Streptophyta</taxon>
        <taxon>Embryophyta</taxon>
        <taxon>Tracheophyta</taxon>
        <taxon>Spermatophyta</taxon>
        <taxon>Magnoliopsida</taxon>
        <taxon>eudicotyledons</taxon>
        <taxon>Gunneridae</taxon>
        <taxon>Pentapetalae</taxon>
        <taxon>asterids</taxon>
        <taxon>lamiids</taxon>
        <taxon>Solanales</taxon>
        <taxon>Solanaceae</taxon>
        <taxon>Solanoideae</taxon>
        <taxon>Solaneae</taxon>
        <taxon>Solanum</taxon>
    </lineage>
</organism>